<dbReference type="RefSeq" id="WP_338435364.1">
    <property type="nucleotide sequence ID" value="NZ_JAUYVH010000001.1"/>
</dbReference>
<dbReference type="EMBL" id="JAUYVH010000001">
    <property type="protein sequence ID" value="MDQ9169464.1"/>
    <property type="molecule type" value="Genomic_DNA"/>
</dbReference>
<evidence type="ECO:0000256" key="1">
    <source>
        <dbReference type="PROSITE-ProRule" id="PRU00703"/>
    </source>
</evidence>
<keyword evidence="4" id="KW-1185">Reference proteome</keyword>
<dbReference type="SMART" id="SM00116">
    <property type="entry name" value="CBS"/>
    <property type="match status" value="2"/>
</dbReference>
<accession>A0ABU1BKU0</accession>
<gene>
    <name evidence="3" type="ORF">Q8A64_03455</name>
</gene>
<protein>
    <submittedName>
        <fullName evidence="3">CBS domain-containing protein</fullName>
    </submittedName>
</protein>
<evidence type="ECO:0000313" key="3">
    <source>
        <dbReference type="EMBL" id="MDQ9169464.1"/>
    </source>
</evidence>
<sequence>MTADRFHPLPQSKLKAGAGYEVVGTLSFKKVNLHSPAIEVMTDLRRVEALTTTEVINIDAAEKMMIDYGVRSLIVVDSEHKITGIITSTDILSDKPMQIIADRGLLHSDLLVRDVMTPAHKIKVIDLQDVMKAKVGDVVETLKQSGRQHALVVDVLDNGHQRLCGIFSATQIARQMQTEKVAEAATQFA</sequence>
<dbReference type="Proteomes" id="UP001225596">
    <property type="component" value="Unassembled WGS sequence"/>
</dbReference>
<name>A0ABU1BKU0_9BURK</name>
<dbReference type="Pfam" id="PF00571">
    <property type="entry name" value="CBS"/>
    <property type="match status" value="1"/>
</dbReference>
<feature type="domain" description="CBS" evidence="2">
    <location>
        <begin position="116"/>
        <end position="183"/>
    </location>
</feature>
<dbReference type="InterPro" id="IPR000644">
    <property type="entry name" value="CBS_dom"/>
</dbReference>
<evidence type="ECO:0000259" key="2">
    <source>
        <dbReference type="PROSITE" id="PS51371"/>
    </source>
</evidence>
<dbReference type="InterPro" id="IPR046342">
    <property type="entry name" value="CBS_dom_sf"/>
</dbReference>
<comment type="caution">
    <text evidence="3">The sequence shown here is derived from an EMBL/GenBank/DDBJ whole genome shotgun (WGS) entry which is preliminary data.</text>
</comment>
<feature type="domain" description="CBS" evidence="2">
    <location>
        <begin position="41"/>
        <end position="103"/>
    </location>
</feature>
<dbReference type="SUPFAM" id="SSF54631">
    <property type="entry name" value="CBS-domain pair"/>
    <property type="match status" value="1"/>
</dbReference>
<proteinExistence type="predicted"/>
<dbReference type="PROSITE" id="PS51371">
    <property type="entry name" value="CBS"/>
    <property type="match status" value="2"/>
</dbReference>
<keyword evidence="1" id="KW-0129">CBS domain</keyword>
<reference evidence="3 4" key="1">
    <citation type="submission" date="2023-08" db="EMBL/GenBank/DDBJ databases">
        <title>Oxalobacteraceae gen .nov., isolated from river sludge outside the plant.</title>
        <authorList>
            <person name="Zhao S.Y."/>
        </authorList>
    </citation>
    <scope>NUCLEOTIDE SEQUENCE [LARGE SCALE GENOMIC DNA]</scope>
    <source>
        <strain evidence="3 4">R-40</strain>
    </source>
</reference>
<organism evidence="3 4">
    <name type="scientific">Keguizhuia sedimenti</name>
    <dbReference type="NCBI Taxonomy" id="3064264"/>
    <lineage>
        <taxon>Bacteria</taxon>
        <taxon>Pseudomonadati</taxon>
        <taxon>Pseudomonadota</taxon>
        <taxon>Betaproteobacteria</taxon>
        <taxon>Burkholderiales</taxon>
        <taxon>Oxalobacteraceae</taxon>
        <taxon>Keguizhuia</taxon>
    </lineage>
</organism>
<dbReference type="CDD" id="cd04640">
    <property type="entry name" value="CBS_pair_proteobact"/>
    <property type="match status" value="1"/>
</dbReference>
<evidence type="ECO:0000313" key="4">
    <source>
        <dbReference type="Proteomes" id="UP001225596"/>
    </source>
</evidence>
<dbReference type="Gene3D" id="3.10.580.10">
    <property type="entry name" value="CBS-domain"/>
    <property type="match status" value="1"/>
</dbReference>